<dbReference type="EMBL" id="JAEPRD010000161">
    <property type="protein sequence ID" value="KAG2195823.1"/>
    <property type="molecule type" value="Genomic_DNA"/>
</dbReference>
<evidence type="ECO:0000313" key="2">
    <source>
        <dbReference type="Proteomes" id="UP000603453"/>
    </source>
</evidence>
<comment type="caution">
    <text evidence="1">The sequence shown here is derived from an EMBL/GenBank/DDBJ whole genome shotgun (WGS) entry which is preliminary data.</text>
</comment>
<gene>
    <name evidence="1" type="ORF">INT47_010033</name>
</gene>
<organism evidence="1 2">
    <name type="scientific">Mucor saturninus</name>
    <dbReference type="NCBI Taxonomy" id="64648"/>
    <lineage>
        <taxon>Eukaryota</taxon>
        <taxon>Fungi</taxon>
        <taxon>Fungi incertae sedis</taxon>
        <taxon>Mucoromycota</taxon>
        <taxon>Mucoromycotina</taxon>
        <taxon>Mucoromycetes</taxon>
        <taxon>Mucorales</taxon>
        <taxon>Mucorineae</taxon>
        <taxon>Mucoraceae</taxon>
        <taxon>Mucor</taxon>
    </lineage>
</organism>
<accession>A0A8H7QQH0</accession>
<reference evidence="1" key="1">
    <citation type="submission" date="2020-12" db="EMBL/GenBank/DDBJ databases">
        <title>Metabolic potential, ecology and presence of endohyphal bacteria is reflected in genomic diversity of Mucoromycotina.</title>
        <authorList>
            <person name="Muszewska A."/>
            <person name="Okrasinska A."/>
            <person name="Steczkiewicz K."/>
            <person name="Drgas O."/>
            <person name="Orlowska M."/>
            <person name="Perlinska-Lenart U."/>
            <person name="Aleksandrzak-Piekarczyk T."/>
            <person name="Szatraj K."/>
            <person name="Zielenkiewicz U."/>
            <person name="Pilsyk S."/>
            <person name="Malc E."/>
            <person name="Mieczkowski P."/>
            <person name="Kruszewska J.S."/>
            <person name="Biernat P."/>
            <person name="Pawlowska J."/>
        </authorList>
    </citation>
    <scope>NUCLEOTIDE SEQUENCE</scope>
    <source>
        <strain evidence="1">WA0000017839</strain>
    </source>
</reference>
<proteinExistence type="predicted"/>
<sequence length="396" mass="45353">MQESDTDVHNQIILQGAEIILRNLNRSYSQFSRNGKPSISNSDYNFLFIVPTRWTNDIQEGLLRPLYIRAGLIQKHDHPDRLLFSSQLDFDFCYLQYLEDDMPTYSMNTKIGNGRQYILYAFNFSNTHLSITLDLFSAHYSPVLTTKGNYVPRVLNSVYFIVPLPSYVQESHIDSDSMDQPSSSDTINADEWEQSGSDELVDDDGSIDTQESVNTEHASINTFELFKTQSVYKNTLMSIQTQLLRETQNLAKHNSGTKYTAIVITNVGEYEQEKYSLFDSSSHWIKKKNEDLFGITSMTFGSDAMLHYEVTHLQTFIGGKELVKNYVKTSNSTRPPSIIPENIKSDEALSTSLFKQSKPNCIINIGTSKYKYTTNNNNKLTTFFCKNRHVIQRNNV</sequence>
<dbReference type="AlphaFoldDB" id="A0A8H7QQH0"/>
<keyword evidence="2" id="KW-1185">Reference proteome</keyword>
<dbReference type="Proteomes" id="UP000603453">
    <property type="component" value="Unassembled WGS sequence"/>
</dbReference>
<evidence type="ECO:0000313" key="1">
    <source>
        <dbReference type="EMBL" id="KAG2195823.1"/>
    </source>
</evidence>
<protein>
    <submittedName>
        <fullName evidence="1">Uncharacterized protein</fullName>
    </submittedName>
</protein>
<name>A0A8H7QQH0_9FUNG</name>
<dbReference type="OrthoDB" id="2290243at2759"/>